<reference evidence="1 2" key="1">
    <citation type="submission" date="2018-12" db="EMBL/GenBank/DDBJ databases">
        <title>bacterium Hansschlegelia zhihuaiae S113.</title>
        <authorList>
            <person name="He J."/>
        </authorList>
    </citation>
    <scope>NUCLEOTIDE SEQUENCE [LARGE SCALE GENOMIC DNA]</scope>
    <source>
        <strain evidence="1 2">S 113</strain>
    </source>
</reference>
<evidence type="ECO:0000313" key="2">
    <source>
        <dbReference type="Proteomes" id="UP000289708"/>
    </source>
</evidence>
<name>A0A4Q0MM05_9HYPH</name>
<proteinExistence type="predicted"/>
<keyword evidence="2" id="KW-1185">Reference proteome</keyword>
<dbReference type="AlphaFoldDB" id="A0A4Q0MM05"/>
<gene>
    <name evidence="1" type="ORF">EK403_06965</name>
</gene>
<dbReference type="EMBL" id="RYFI01000005">
    <property type="protein sequence ID" value="RXF74106.1"/>
    <property type="molecule type" value="Genomic_DNA"/>
</dbReference>
<dbReference type="Pfam" id="PF08811">
    <property type="entry name" value="DUF1800"/>
    <property type="match status" value="1"/>
</dbReference>
<dbReference type="OrthoDB" id="9772295at2"/>
<organism evidence="1 2">
    <name type="scientific">Hansschlegelia zhihuaiae</name>
    <dbReference type="NCBI Taxonomy" id="405005"/>
    <lineage>
        <taxon>Bacteria</taxon>
        <taxon>Pseudomonadati</taxon>
        <taxon>Pseudomonadota</taxon>
        <taxon>Alphaproteobacteria</taxon>
        <taxon>Hyphomicrobiales</taxon>
        <taxon>Methylopilaceae</taxon>
        <taxon>Hansschlegelia</taxon>
    </lineage>
</organism>
<sequence>MSLSPAEATRARIALQRFGLGPKPGVLERIGVDPAAALKAELDEPGVALIDDPELPTRKAAARLSQKSFEAAETIRLLELKARLKKHLRAEIGFVERLVVFWSNHFSMSINKDQTIRGTIGQLERDVIRKHVLGKFADMQRGVMQHPGMLRYLDNEESMGPKSEIGIAWGRGVNENLARELLELHTLGAGGGYSETDVTSMALLISGWSYVRGWEVGQDWADVPDGMSGQFYFRPKWHEPGPIAFMGKTYPAGGIEQGEQALLDISRNPATAQHIAFKLVRHFITDEPTPEMVDPVAAAFRDSDGDLKATTLALIALPAAWSAPFAKLRTPYELAVAQFRALGTLYVRDNMWAFTEPLRAMNNLPWERPAPDGYSDETYAWLDPDGMTIRLDTAMLAVDVFAEEFSGKPLNLGRALYGAALSRDTESALTWLTEKRIGLTVLFMSPEFQRR</sequence>
<dbReference type="Proteomes" id="UP000289708">
    <property type="component" value="Unassembled WGS sequence"/>
</dbReference>
<accession>A0A4Q0MM05</accession>
<evidence type="ECO:0000313" key="1">
    <source>
        <dbReference type="EMBL" id="RXF74106.1"/>
    </source>
</evidence>
<comment type="caution">
    <text evidence="1">The sequence shown here is derived from an EMBL/GenBank/DDBJ whole genome shotgun (WGS) entry which is preliminary data.</text>
</comment>
<dbReference type="InterPro" id="IPR014917">
    <property type="entry name" value="DUF1800"/>
</dbReference>
<protein>
    <submittedName>
        <fullName evidence="1">DUF1800 domain-containing protein</fullName>
    </submittedName>
</protein>
<dbReference type="RefSeq" id="WP_128776782.1">
    <property type="nucleotide sequence ID" value="NZ_RYFI01000005.1"/>
</dbReference>